<keyword evidence="3 7" id="KW-1133">Transmembrane helix</keyword>
<feature type="transmembrane region" description="Helical" evidence="7">
    <location>
        <begin position="218"/>
        <end position="237"/>
    </location>
</feature>
<feature type="transmembrane region" description="Helical" evidence="7">
    <location>
        <begin position="130"/>
        <end position="152"/>
    </location>
</feature>
<evidence type="ECO:0000256" key="5">
    <source>
        <dbReference type="ARBA" id="ARBA00038359"/>
    </source>
</evidence>
<evidence type="ECO:0000256" key="6">
    <source>
        <dbReference type="SAM" id="MobiDB-lite"/>
    </source>
</evidence>
<keyword evidence="2 7" id="KW-0812">Transmembrane</keyword>
<organism evidence="9 10">
    <name type="scientific">Ramalina farinacea</name>
    <dbReference type="NCBI Taxonomy" id="258253"/>
    <lineage>
        <taxon>Eukaryota</taxon>
        <taxon>Fungi</taxon>
        <taxon>Dikarya</taxon>
        <taxon>Ascomycota</taxon>
        <taxon>Pezizomycotina</taxon>
        <taxon>Lecanoromycetes</taxon>
        <taxon>OSLEUM clade</taxon>
        <taxon>Lecanoromycetidae</taxon>
        <taxon>Lecanorales</taxon>
        <taxon>Lecanorineae</taxon>
        <taxon>Ramalinaceae</taxon>
        <taxon>Ramalina</taxon>
    </lineage>
</organism>
<feature type="compositionally biased region" description="Basic residues" evidence="6">
    <location>
        <begin position="329"/>
        <end position="339"/>
    </location>
</feature>
<dbReference type="GO" id="GO:0016020">
    <property type="term" value="C:membrane"/>
    <property type="evidence" value="ECO:0007669"/>
    <property type="project" value="UniProtKB-SubCell"/>
</dbReference>
<gene>
    <name evidence="9" type="ORF">OHK93_004716</name>
</gene>
<evidence type="ECO:0000259" key="8">
    <source>
        <dbReference type="Pfam" id="PF20684"/>
    </source>
</evidence>
<comment type="subcellular location">
    <subcellularLocation>
        <location evidence="1">Membrane</location>
        <topology evidence="1">Multi-pass membrane protein</topology>
    </subcellularLocation>
</comment>
<evidence type="ECO:0000256" key="7">
    <source>
        <dbReference type="SAM" id="Phobius"/>
    </source>
</evidence>
<dbReference type="PANTHER" id="PTHR33048">
    <property type="entry name" value="PTH11-LIKE INTEGRAL MEMBRANE PROTEIN (AFU_ORTHOLOGUE AFUA_5G11245)"/>
    <property type="match status" value="1"/>
</dbReference>
<protein>
    <recommendedName>
        <fullName evidence="8">Rhodopsin domain-containing protein</fullName>
    </recommendedName>
</protein>
<dbReference type="PANTHER" id="PTHR33048:SF146">
    <property type="entry name" value="INTEGRAL MEMBRANE PROTEIN"/>
    <property type="match status" value="1"/>
</dbReference>
<dbReference type="AlphaFoldDB" id="A0AA43TYR2"/>
<dbReference type="InterPro" id="IPR049326">
    <property type="entry name" value="Rhodopsin_dom_fungi"/>
</dbReference>
<evidence type="ECO:0000256" key="1">
    <source>
        <dbReference type="ARBA" id="ARBA00004141"/>
    </source>
</evidence>
<feature type="region of interest" description="Disordered" evidence="6">
    <location>
        <begin position="301"/>
        <end position="415"/>
    </location>
</feature>
<feature type="transmembrane region" description="Helical" evidence="7">
    <location>
        <begin position="52"/>
        <end position="72"/>
    </location>
</feature>
<evidence type="ECO:0000256" key="4">
    <source>
        <dbReference type="ARBA" id="ARBA00023136"/>
    </source>
</evidence>
<comment type="similarity">
    <text evidence="5">Belongs to the SAT4 family.</text>
</comment>
<dbReference type="Pfam" id="PF20684">
    <property type="entry name" value="Fung_rhodopsin"/>
    <property type="match status" value="1"/>
</dbReference>
<accession>A0AA43TYR2</accession>
<feature type="transmembrane region" description="Helical" evidence="7">
    <location>
        <begin position="20"/>
        <end position="40"/>
    </location>
</feature>
<proteinExistence type="inferred from homology"/>
<evidence type="ECO:0000256" key="3">
    <source>
        <dbReference type="ARBA" id="ARBA00022989"/>
    </source>
</evidence>
<keyword evidence="4 7" id="KW-0472">Membrane</keyword>
<comment type="caution">
    <text evidence="9">The sequence shown here is derived from an EMBL/GenBank/DDBJ whole genome shotgun (WGS) entry which is preliminary data.</text>
</comment>
<feature type="domain" description="Rhodopsin" evidence="8">
    <location>
        <begin position="36"/>
        <end position="280"/>
    </location>
</feature>
<evidence type="ECO:0000313" key="10">
    <source>
        <dbReference type="Proteomes" id="UP001161017"/>
    </source>
</evidence>
<feature type="transmembrane region" description="Helical" evidence="7">
    <location>
        <begin position="184"/>
        <end position="206"/>
    </location>
</feature>
<feature type="compositionally biased region" description="Basic and acidic residues" evidence="6">
    <location>
        <begin position="360"/>
        <end position="402"/>
    </location>
</feature>
<name>A0AA43TYR2_9LECA</name>
<evidence type="ECO:0000313" key="9">
    <source>
        <dbReference type="EMBL" id="MDI1492933.1"/>
    </source>
</evidence>
<feature type="transmembrane region" description="Helical" evidence="7">
    <location>
        <begin position="98"/>
        <end position="118"/>
    </location>
</feature>
<reference evidence="9" key="1">
    <citation type="journal article" date="2023" name="Genome Biol. Evol.">
        <title>First Whole Genome Sequence and Flow Cytometry Genome Size Data for the Lichen-Forming Fungus Ramalina farinacea (Ascomycota).</title>
        <authorList>
            <person name="Llewellyn T."/>
            <person name="Mian S."/>
            <person name="Hill R."/>
            <person name="Leitch I.J."/>
            <person name="Gaya E."/>
        </authorList>
    </citation>
    <scope>NUCLEOTIDE SEQUENCE</scope>
    <source>
        <strain evidence="9">LIQ254RAFAR</strain>
    </source>
</reference>
<dbReference type="InterPro" id="IPR052337">
    <property type="entry name" value="SAT4-like"/>
</dbReference>
<sequence length="415" mass="46652">MPHNGPPPAEGDVNGASEVLAFTWALEATSSIFVAARMYSRIRLTKNVWWDDWCILLAVSLDVVVSIMWTVYANRGYARHFYYLTPQELPDVLKLNTISRSLCMFSIAVAKIGVSFLIERFAGPMRWRKWLLRFISITTFLTAVITLTLFYAQCSPVQAVWNKSMLAKGTASCLNLKPINTWNVVIASYWAFLDFALAIIPIDIVWRLQVSLQRKIGLSLVLGMGVLAGACACVKAAKVPITVHPNDDLTWNTIQLLLWNGMEMNVIIIAACVPTLRPLFLSASRITSEYRSRSRSRSYNKYANDKFQSNDSGRPKDPGNNTIGSGGGHMKRPSKHHQIFHTQLSTMHKDESPSESVTDLNRKAEHSRGDGILFEERELGSRDDNRDEEEGGKVEDGWHEGRQPGIQMKTFDQSP</sequence>
<dbReference type="Proteomes" id="UP001161017">
    <property type="component" value="Unassembled WGS sequence"/>
</dbReference>
<dbReference type="EMBL" id="JAPUFD010000022">
    <property type="protein sequence ID" value="MDI1492933.1"/>
    <property type="molecule type" value="Genomic_DNA"/>
</dbReference>
<evidence type="ECO:0000256" key="2">
    <source>
        <dbReference type="ARBA" id="ARBA00022692"/>
    </source>
</evidence>
<keyword evidence="10" id="KW-1185">Reference proteome</keyword>
<feature type="transmembrane region" description="Helical" evidence="7">
    <location>
        <begin position="257"/>
        <end position="276"/>
    </location>
</feature>